<keyword evidence="2" id="KW-0547">Nucleotide-binding</keyword>
<dbReference type="GO" id="GO:0016887">
    <property type="term" value="F:ATP hydrolysis activity"/>
    <property type="evidence" value="ECO:0007669"/>
    <property type="project" value="InterPro"/>
</dbReference>
<dbReference type="CDD" id="cd03214">
    <property type="entry name" value="ABC_Iron-Siderophores_B12_Hemin"/>
    <property type="match status" value="1"/>
</dbReference>
<evidence type="ECO:0000313" key="7">
    <source>
        <dbReference type="EMBL" id="MBB6428641.1"/>
    </source>
</evidence>
<evidence type="ECO:0000259" key="6">
    <source>
        <dbReference type="PROSITE" id="PS50893"/>
    </source>
</evidence>
<dbReference type="InterPro" id="IPR017871">
    <property type="entry name" value="ABC_transporter-like_CS"/>
</dbReference>
<dbReference type="SUPFAM" id="SSF52540">
    <property type="entry name" value="P-loop containing nucleoside triphosphate hydrolases"/>
    <property type="match status" value="1"/>
</dbReference>
<feature type="domain" description="ABC transporter" evidence="6">
    <location>
        <begin position="23"/>
        <end position="264"/>
    </location>
</feature>
<dbReference type="InterPro" id="IPR003439">
    <property type="entry name" value="ABC_transporter-like_ATP-bd"/>
</dbReference>
<dbReference type="Proteomes" id="UP000541810">
    <property type="component" value="Unassembled WGS sequence"/>
</dbReference>
<evidence type="ECO:0000256" key="3">
    <source>
        <dbReference type="ARBA" id="ARBA00022840"/>
    </source>
</evidence>
<organism evidence="7 8">
    <name type="scientific">Algisphaera agarilytica</name>
    <dbReference type="NCBI Taxonomy" id="1385975"/>
    <lineage>
        <taxon>Bacteria</taxon>
        <taxon>Pseudomonadati</taxon>
        <taxon>Planctomycetota</taxon>
        <taxon>Phycisphaerae</taxon>
        <taxon>Phycisphaerales</taxon>
        <taxon>Phycisphaeraceae</taxon>
        <taxon>Algisphaera</taxon>
    </lineage>
</organism>
<keyword evidence="3 7" id="KW-0067">ATP-binding</keyword>
<gene>
    <name evidence="7" type="ORF">HNQ40_000447</name>
</gene>
<dbReference type="PANTHER" id="PTHR42794">
    <property type="entry name" value="HEMIN IMPORT ATP-BINDING PROTEIN HMUV"/>
    <property type="match status" value="1"/>
</dbReference>
<dbReference type="InterPro" id="IPR027417">
    <property type="entry name" value="P-loop_NTPase"/>
</dbReference>
<dbReference type="PROSITE" id="PS00211">
    <property type="entry name" value="ABC_TRANSPORTER_1"/>
    <property type="match status" value="1"/>
</dbReference>
<dbReference type="AlphaFoldDB" id="A0A7X0LJI5"/>
<dbReference type="Pfam" id="PF00005">
    <property type="entry name" value="ABC_tran"/>
    <property type="match status" value="1"/>
</dbReference>
<evidence type="ECO:0000256" key="2">
    <source>
        <dbReference type="ARBA" id="ARBA00022741"/>
    </source>
</evidence>
<dbReference type="SMART" id="SM00382">
    <property type="entry name" value="AAA"/>
    <property type="match status" value="1"/>
</dbReference>
<keyword evidence="1" id="KW-0813">Transport</keyword>
<evidence type="ECO:0000256" key="1">
    <source>
        <dbReference type="ARBA" id="ARBA00022448"/>
    </source>
</evidence>
<sequence length="292" mass="31032">MNDVDPSPITPTPGTAEGLSAALVVRDVTFGYDPKRQGDPVLSGVSAELKPGRVTVVLGPNACGKSTLLRVMLGQLKPWAGEVELGGEAVSPLLGEPLARRVSYVPQRGEVGFAFTVRQIIAMGRFAFRDEAFVDQAIEKCGLTDVAGRAFNELSGGQQQRVLIARAWAQSQSTPSEAGDGAVNVVLADEPASSLDLRHAHEAMAMFRGLAEQGRAVLVVLHGLELATRWADEVWLMDRGRIVASGSAESVLKPEVLSPVYGLELDRIEHDGQAVLVTKNPPNGFGCDTLEG</sequence>
<name>A0A7X0LJI5_9BACT</name>
<evidence type="ECO:0000256" key="4">
    <source>
        <dbReference type="ARBA" id="ARBA00022967"/>
    </source>
</evidence>
<dbReference type="RefSeq" id="WP_184675966.1">
    <property type="nucleotide sequence ID" value="NZ_JACHGY010000001.1"/>
</dbReference>
<keyword evidence="8" id="KW-1185">Reference proteome</keyword>
<accession>A0A7X0LJI5</accession>
<comment type="caution">
    <text evidence="7">The sequence shown here is derived from an EMBL/GenBank/DDBJ whole genome shotgun (WGS) entry which is preliminary data.</text>
</comment>
<dbReference type="Gene3D" id="3.40.50.300">
    <property type="entry name" value="P-loop containing nucleotide triphosphate hydrolases"/>
    <property type="match status" value="1"/>
</dbReference>
<evidence type="ECO:0000313" key="8">
    <source>
        <dbReference type="Proteomes" id="UP000541810"/>
    </source>
</evidence>
<dbReference type="GO" id="GO:0005524">
    <property type="term" value="F:ATP binding"/>
    <property type="evidence" value="ECO:0007669"/>
    <property type="project" value="UniProtKB-KW"/>
</dbReference>
<evidence type="ECO:0000256" key="5">
    <source>
        <dbReference type="ARBA" id="ARBA00037066"/>
    </source>
</evidence>
<protein>
    <submittedName>
        <fullName evidence="7">Iron complex transport system ATP-binding protein</fullName>
    </submittedName>
</protein>
<reference evidence="7 8" key="1">
    <citation type="submission" date="2020-08" db="EMBL/GenBank/DDBJ databases">
        <title>Genomic Encyclopedia of Type Strains, Phase IV (KMG-IV): sequencing the most valuable type-strain genomes for metagenomic binning, comparative biology and taxonomic classification.</title>
        <authorList>
            <person name="Goeker M."/>
        </authorList>
    </citation>
    <scope>NUCLEOTIDE SEQUENCE [LARGE SCALE GENOMIC DNA]</scope>
    <source>
        <strain evidence="7 8">DSM 103725</strain>
    </source>
</reference>
<dbReference type="PANTHER" id="PTHR42794:SF1">
    <property type="entry name" value="HEMIN IMPORT ATP-BINDING PROTEIN HMUV"/>
    <property type="match status" value="1"/>
</dbReference>
<keyword evidence="4" id="KW-1278">Translocase</keyword>
<dbReference type="PROSITE" id="PS50893">
    <property type="entry name" value="ABC_TRANSPORTER_2"/>
    <property type="match status" value="1"/>
</dbReference>
<proteinExistence type="predicted"/>
<dbReference type="InterPro" id="IPR003593">
    <property type="entry name" value="AAA+_ATPase"/>
</dbReference>
<comment type="function">
    <text evidence="5">Part of the ABC transporter complex HmuTUV involved in hemin import. Responsible for energy coupling to the transport system.</text>
</comment>
<dbReference type="EMBL" id="JACHGY010000001">
    <property type="protein sequence ID" value="MBB6428641.1"/>
    <property type="molecule type" value="Genomic_DNA"/>
</dbReference>